<feature type="transmembrane region" description="Helical" evidence="1">
    <location>
        <begin position="144"/>
        <end position="166"/>
    </location>
</feature>
<evidence type="ECO:0000313" key="3">
    <source>
        <dbReference type="Proteomes" id="UP000298663"/>
    </source>
</evidence>
<feature type="transmembrane region" description="Helical" evidence="1">
    <location>
        <begin position="178"/>
        <end position="203"/>
    </location>
</feature>
<proteinExistence type="predicted"/>
<evidence type="ECO:0000256" key="1">
    <source>
        <dbReference type="SAM" id="Phobius"/>
    </source>
</evidence>
<keyword evidence="1" id="KW-0472">Membrane</keyword>
<keyword evidence="1" id="KW-0812">Transmembrane</keyword>
<dbReference type="AlphaFoldDB" id="A0A4U8UMJ7"/>
<reference evidence="2 3" key="2">
    <citation type="journal article" date="2019" name="G3 (Bethesda)">
        <title>Hybrid Assembly of the Genome of the Entomopathogenic Nematode Steinernema carpocapsae Identifies the X-Chromosome.</title>
        <authorList>
            <person name="Serra L."/>
            <person name="Macchietto M."/>
            <person name="Macias-Munoz A."/>
            <person name="McGill C.J."/>
            <person name="Rodriguez I.M."/>
            <person name="Rodriguez B."/>
            <person name="Murad R."/>
            <person name="Mortazavi A."/>
        </authorList>
    </citation>
    <scope>NUCLEOTIDE SEQUENCE [LARGE SCALE GENOMIC DNA]</scope>
    <source>
        <strain evidence="2 3">ALL</strain>
    </source>
</reference>
<sequence>MAMDDVAVQQQQDQQEATNGWYENFYKWLCTNYTTIAYCIVIFAYMIGFAEYLYLRLTAYFIPEVTIYRRYCDKRSEERIGKTGVHYITILVSFIVIGLIQLFTFFLLTIASRLPPEGLPESVAPQTAEVLFTRSVREKMNKTLYPTFIVYIMCSIIVCATLFYMIGVNDTMDKGLSFVVLILFDIFVVLYFVAFPLIAICYCPDLTCRRRRQSQRFFFSADDHRPTTLHKDISSGNIVRLINYTRSPRSAVPLRIPKIVTTV</sequence>
<feature type="transmembrane region" description="Helical" evidence="1">
    <location>
        <begin position="85"/>
        <end position="108"/>
    </location>
</feature>
<protein>
    <submittedName>
        <fullName evidence="2">Uncharacterized protein</fullName>
    </submittedName>
</protein>
<reference evidence="2 3" key="1">
    <citation type="journal article" date="2015" name="Genome Biol.">
        <title>Comparative genomics of Steinernema reveals deeply conserved gene regulatory networks.</title>
        <authorList>
            <person name="Dillman A.R."/>
            <person name="Macchietto M."/>
            <person name="Porter C.F."/>
            <person name="Rogers A."/>
            <person name="Williams B."/>
            <person name="Antoshechkin I."/>
            <person name="Lee M.M."/>
            <person name="Goodwin Z."/>
            <person name="Lu X."/>
            <person name="Lewis E.E."/>
            <person name="Goodrich-Blair H."/>
            <person name="Stock S.P."/>
            <person name="Adams B.J."/>
            <person name="Sternberg P.W."/>
            <person name="Mortazavi A."/>
        </authorList>
    </citation>
    <scope>NUCLEOTIDE SEQUENCE [LARGE SCALE GENOMIC DNA]</scope>
    <source>
        <strain evidence="2 3">ALL</strain>
    </source>
</reference>
<dbReference type="Proteomes" id="UP000298663">
    <property type="component" value="Chromosome X"/>
</dbReference>
<keyword evidence="1" id="KW-1133">Transmembrane helix</keyword>
<name>A0A4U8UMJ7_STECR</name>
<comment type="caution">
    <text evidence="2">The sequence shown here is derived from an EMBL/GenBank/DDBJ whole genome shotgun (WGS) entry which is preliminary data.</text>
</comment>
<keyword evidence="3" id="KW-1185">Reference proteome</keyword>
<dbReference type="EMBL" id="CM016762">
    <property type="protein sequence ID" value="TMS34051.1"/>
    <property type="molecule type" value="Genomic_DNA"/>
</dbReference>
<accession>A0A4U8UMJ7</accession>
<feature type="transmembrane region" description="Helical" evidence="1">
    <location>
        <begin position="35"/>
        <end position="55"/>
    </location>
</feature>
<gene>
    <name evidence="2" type="ORF">L596_001710</name>
</gene>
<organism evidence="2 3">
    <name type="scientific">Steinernema carpocapsae</name>
    <name type="common">Entomopathogenic nematode</name>
    <dbReference type="NCBI Taxonomy" id="34508"/>
    <lineage>
        <taxon>Eukaryota</taxon>
        <taxon>Metazoa</taxon>
        <taxon>Ecdysozoa</taxon>
        <taxon>Nematoda</taxon>
        <taxon>Chromadorea</taxon>
        <taxon>Rhabditida</taxon>
        <taxon>Tylenchina</taxon>
        <taxon>Panagrolaimomorpha</taxon>
        <taxon>Strongyloidoidea</taxon>
        <taxon>Steinernematidae</taxon>
        <taxon>Steinernema</taxon>
    </lineage>
</organism>
<evidence type="ECO:0000313" key="2">
    <source>
        <dbReference type="EMBL" id="TMS34051.1"/>
    </source>
</evidence>
<dbReference type="EMBL" id="AZBU02000001">
    <property type="protein sequence ID" value="TMS34051.1"/>
    <property type="molecule type" value="Genomic_DNA"/>
</dbReference>
<dbReference type="OrthoDB" id="5792993at2759"/>